<comment type="catalytic activity">
    <reaction evidence="1">
        <text>ATP + protein L-histidine = ADP + protein N-phospho-L-histidine.</text>
        <dbReference type="EC" id="2.7.13.3"/>
    </reaction>
</comment>
<keyword evidence="10" id="KW-0902">Two-component regulatory system</keyword>
<dbReference type="CDD" id="cd00075">
    <property type="entry name" value="HATPase"/>
    <property type="match status" value="1"/>
</dbReference>
<dbReference type="CDD" id="cd00082">
    <property type="entry name" value="HisKA"/>
    <property type="match status" value="1"/>
</dbReference>
<dbReference type="InterPro" id="IPR003661">
    <property type="entry name" value="HisK_dim/P_dom"/>
</dbReference>
<evidence type="ECO:0000256" key="7">
    <source>
        <dbReference type="ARBA" id="ARBA00022692"/>
    </source>
</evidence>
<evidence type="ECO:0000256" key="8">
    <source>
        <dbReference type="ARBA" id="ARBA00022777"/>
    </source>
</evidence>
<name>A0A937UMY6_9ACTN</name>
<dbReference type="Pfam" id="PF00672">
    <property type="entry name" value="HAMP"/>
    <property type="match status" value="1"/>
</dbReference>
<dbReference type="PANTHER" id="PTHR45436:SF5">
    <property type="entry name" value="SENSOR HISTIDINE KINASE TRCS"/>
    <property type="match status" value="1"/>
</dbReference>
<evidence type="ECO:0000256" key="13">
    <source>
        <dbReference type="SAM" id="Phobius"/>
    </source>
</evidence>
<reference evidence="16" key="1">
    <citation type="submission" date="2020-12" db="EMBL/GenBank/DDBJ databases">
        <title>Genomic characterization of non-nitrogen-fixing Frankia strains.</title>
        <authorList>
            <person name="Carlos-Shanley C."/>
            <person name="Guerra T."/>
            <person name="Hahn D."/>
        </authorList>
    </citation>
    <scope>NUCLEOTIDE SEQUENCE</scope>
    <source>
        <strain evidence="16">CN6</strain>
    </source>
</reference>
<dbReference type="SUPFAM" id="SSF47384">
    <property type="entry name" value="Homodimeric domain of signal transducing histidine kinase"/>
    <property type="match status" value="1"/>
</dbReference>
<evidence type="ECO:0000256" key="9">
    <source>
        <dbReference type="ARBA" id="ARBA00022989"/>
    </source>
</evidence>
<accession>A0A937UMY6</accession>
<dbReference type="SMART" id="SM00387">
    <property type="entry name" value="HATPase_c"/>
    <property type="match status" value="1"/>
</dbReference>
<feature type="domain" description="HAMP" evidence="15">
    <location>
        <begin position="239"/>
        <end position="301"/>
    </location>
</feature>
<evidence type="ECO:0000313" key="17">
    <source>
        <dbReference type="Proteomes" id="UP000604475"/>
    </source>
</evidence>
<dbReference type="SMART" id="SM00388">
    <property type="entry name" value="HisKA"/>
    <property type="match status" value="1"/>
</dbReference>
<protein>
    <recommendedName>
        <fullName evidence="4">histidine kinase</fullName>
        <ecNumber evidence="4">2.7.13.3</ecNumber>
    </recommendedName>
</protein>
<dbReference type="EMBL" id="JAEACQ010000025">
    <property type="protein sequence ID" value="MBL7625695.1"/>
    <property type="molecule type" value="Genomic_DNA"/>
</dbReference>
<keyword evidence="9 13" id="KW-1133">Transmembrane helix</keyword>
<dbReference type="InterPro" id="IPR003660">
    <property type="entry name" value="HAMP_dom"/>
</dbReference>
<evidence type="ECO:0000259" key="15">
    <source>
        <dbReference type="PROSITE" id="PS50885"/>
    </source>
</evidence>
<keyword evidence="17" id="KW-1185">Reference proteome</keyword>
<feature type="region of interest" description="Disordered" evidence="12">
    <location>
        <begin position="539"/>
        <end position="603"/>
    </location>
</feature>
<dbReference type="FunFam" id="3.30.565.10:FF:000006">
    <property type="entry name" value="Sensor histidine kinase WalK"/>
    <property type="match status" value="1"/>
</dbReference>
<dbReference type="InterPro" id="IPR005467">
    <property type="entry name" value="His_kinase_dom"/>
</dbReference>
<dbReference type="FunFam" id="1.10.287.130:FF:000001">
    <property type="entry name" value="Two-component sensor histidine kinase"/>
    <property type="match status" value="1"/>
</dbReference>
<dbReference type="InterPro" id="IPR036097">
    <property type="entry name" value="HisK_dim/P_sf"/>
</dbReference>
<dbReference type="Gene3D" id="6.10.340.10">
    <property type="match status" value="1"/>
</dbReference>
<evidence type="ECO:0000256" key="10">
    <source>
        <dbReference type="ARBA" id="ARBA00023012"/>
    </source>
</evidence>
<feature type="domain" description="Histidine kinase" evidence="14">
    <location>
        <begin position="316"/>
        <end position="542"/>
    </location>
</feature>
<feature type="region of interest" description="Disordered" evidence="12">
    <location>
        <begin position="61"/>
        <end position="108"/>
    </location>
</feature>
<sequence length="603" mass="62777">MLAPWLWSLRTRLLALLLLLLTAVSAVIVGVSALELRSYLVHQVDGRLRAVDDRWRRPPPTVLVEAMGGTDQRPDPEPGSGTGLPRYGPPALPAGPGATGTPSWQGTPEEFLLWQPNQSFGTVAARVVDGRVQDAMVLEATSVTTGLAADLADRLAALPADGVPRTIALGGLGDYRVTATRIDGRDIGGGDTGGEDVVVVSGLSLAEVDATVNRLLLIAGCVAGGGVLLLGVVGAVTVRRTLRPLRRVAATAATVAELPLDRGEVTLRVRVPRVDTDPRTEVGQVGAALNHMLGHVAAALAARHASETRVRQFVADASHELRTPLAAISGYAQLTRRIGDQVPPDVAYALRRVESETRRMTTLVEDLLLLARLDSGRPLEHGCVDLSRLVVDVVSDAHIAAPGHRFSLNLPAEPVTVRGDAARLHQVLANLLANARAHTPPGTSVTVALEVCPTPGGVTGRSASAGELHLSVIDNGPGISPELLPNIFERFARGDSSRSRAAGSTGLGLAIVAAVVEAHAGRIAVTSVPGRTAFTVTLPLIPADSPGTPDEVNPDGLDRADHSDEMDTVDPVTAASPAAVDRPATRSARSPRPAPGVFTAGSQ</sequence>
<dbReference type="PROSITE" id="PS50109">
    <property type="entry name" value="HIS_KIN"/>
    <property type="match status" value="1"/>
</dbReference>
<dbReference type="Pfam" id="PF00512">
    <property type="entry name" value="HisKA"/>
    <property type="match status" value="1"/>
</dbReference>
<gene>
    <name evidence="16" type="ORF">I7412_00560</name>
</gene>
<feature type="transmembrane region" description="Helical" evidence="13">
    <location>
        <begin position="215"/>
        <end position="238"/>
    </location>
</feature>
<comment type="subcellular location">
    <subcellularLocation>
        <location evidence="3">Cell membrane</location>
    </subcellularLocation>
</comment>
<dbReference type="PRINTS" id="PR00344">
    <property type="entry name" value="BCTRLSENSOR"/>
</dbReference>
<dbReference type="EC" id="2.7.13.3" evidence="4"/>
<evidence type="ECO:0000256" key="3">
    <source>
        <dbReference type="ARBA" id="ARBA00004236"/>
    </source>
</evidence>
<dbReference type="PANTHER" id="PTHR45436">
    <property type="entry name" value="SENSOR HISTIDINE KINASE YKOH"/>
    <property type="match status" value="1"/>
</dbReference>
<comment type="cofactor">
    <cofactor evidence="2">
        <name>a divalent metal cation</name>
        <dbReference type="ChEBI" id="CHEBI:60240"/>
    </cofactor>
</comment>
<evidence type="ECO:0000313" key="16">
    <source>
        <dbReference type="EMBL" id="MBL7625695.1"/>
    </source>
</evidence>
<dbReference type="Gene3D" id="1.10.287.130">
    <property type="match status" value="1"/>
</dbReference>
<dbReference type="RefSeq" id="WP_203005348.1">
    <property type="nucleotide sequence ID" value="NZ_JADWYU010000184.1"/>
</dbReference>
<dbReference type="Gene3D" id="3.30.565.10">
    <property type="entry name" value="Histidine kinase-like ATPase, C-terminal domain"/>
    <property type="match status" value="1"/>
</dbReference>
<evidence type="ECO:0000256" key="11">
    <source>
        <dbReference type="ARBA" id="ARBA00023136"/>
    </source>
</evidence>
<dbReference type="Proteomes" id="UP000604475">
    <property type="component" value="Unassembled WGS sequence"/>
</dbReference>
<dbReference type="GO" id="GO:0005509">
    <property type="term" value="F:calcium ion binding"/>
    <property type="evidence" value="ECO:0007669"/>
    <property type="project" value="UniProtKB-ARBA"/>
</dbReference>
<dbReference type="SMART" id="SM00304">
    <property type="entry name" value="HAMP"/>
    <property type="match status" value="1"/>
</dbReference>
<evidence type="ECO:0000256" key="5">
    <source>
        <dbReference type="ARBA" id="ARBA00022553"/>
    </source>
</evidence>
<keyword evidence="6" id="KW-0808">Transferase</keyword>
<dbReference type="Pfam" id="PF02518">
    <property type="entry name" value="HATPase_c"/>
    <property type="match status" value="1"/>
</dbReference>
<evidence type="ECO:0000259" key="14">
    <source>
        <dbReference type="PROSITE" id="PS50109"/>
    </source>
</evidence>
<keyword evidence="11 13" id="KW-0472">Membrane</keyword>
<dbReference type="SUPFAM" id="SSF55874">
    <property type="entry name" value="ATPase domain of HSP90 chaperone/DNA topoisomerase II/histidine kinase"/>
    <property type="match status" value="1"/>
</dbReference>
<dbReference type="GO" id="GO:0000155">
    <property type="term" value="F:phosphorelay sensor kinase activity"/>
    <property type="evidence" value="ECO:0007669"/>
    <property type="project" value="InterPro"/>
</dbReference>
<dbReference type="PROSITE" id="PS50885">
    <property type="entry name" value="HAMP"/>
    <property type="match status" value="1"/>
</dbReference>
<dbReference type="InterPro" id="IPR036890">
    <property type="entry name" value="HATPase_C_sf"/>
</dbReference>
<dbReference type="GO" id="GO:0005886">
    <property type="term" value="C:plasma membrane"/>
    <property type="evidence" value="ECO:0007669"/>
    <property type="project" value="UniProtKB-SubCell"/>
</dbReference>
<comment type="caution">
    <text evidence="16">The sequence shown here is derived from an EMBL/GenBank/DDBJ whole genome shotgun (WGS) entry which is preliminary data.</text>
</comment>
<evidence type="ECO:0000256" key="4">
    <source>
        <dbReference type="ARBA" id="ARBA00012438"/>
    </source>
</evidence>
<keyword evidence="8" id="KW-0418">Kinase</keyword>
<evidence type="ECO:0000256" key="12">
    <source>
        <dbReference type="SAM" id="MobiDB-lite"/>
    </source>
</evidence>
<dbReference type="AlphaFoldDB" id="A0A937UMY6"/>
<feature type="compositionally biased region" description="Basic and acidic residues" evidence="12">
    <location>
        <begin position="556"/>
        <end position="565"/>
    </location>
</feature>
<evidence type="ECO:0000256" key="6">
    <source>
        <dbReference type="ARBA" id="ARBA00022679"/>
    </source>
</evidence>
<dbReference type="InterPro" id="IPR050428">
    <property type="entry name" value="TCS_sensor_his_kinase"/>
</dbReference>
<organism evidence="16 17">
    <name type="scientific">Frankia nepalensis</name>
    <dbReference type="NCBI Taxonomy" id="1836974"/>
    <lineage>
        <taxon>Bacteria</taxon>
        <taxon>Bacillati</taxon>
        <taxon>Actinomycetota</taxon>
        <taxon>Actinomycetes</taxon>
        <taxon>Frankiales</taxon>
        <taxon>Frankiaceae</taxon>
        <taxon>Frankia</taxon>
    </lineage>
</organism>
<keyword evidence="5" id="KW-0597">Phosphoprotein</keyword>
<proteinExistence type="predicted"/>
<evidence type="ECO:0000256" key="1">
    <source>
        <dbReference type="ARBA" id="ARBA00000085"/>
    </source>
</evidence>
<evidence type="ECO:0000256" key="2">
    <source>
        <dbReference type="ARBA" id="ARBA00001968"/>
    </source>
</evidence>
<keyword evidence="7 13" id="KW-0812">Transmembrane</keyword>
<dbReference type="InterPro" id="IPR003594">
    <property type="entry name" value="HATPase_dom"/>
</dbReference>
<dbReference type="InterPro" id="IPR004358">
    <property type="entry name" value="Sig_transdc_His_kin-like_C"/>
</dbReference>